<dbReference type="AlphaFoldDB" id="A0A645AWU3"/>
<comment type="caution">
    <text evidence="1">The sequence shown here is derived from an EMBL/GenBank/DDBJ whole genome shotgun (WGS) entry which is preliminary data.</text>
</comment>
<proteinExistence type="predicted"/>
<accession>A0A645AWU3</accession>
<sequence>MFQVSLQFVDEVCRFFSRFGHSEFVEDCQTFFTKPFECFQYMFDKSVFGRIDILDFPEAIYSHRD</sequence>
<protein>
    <submittedName>
        <fullName evidence="1">Uncharacterized protein</fullName>
    </submittedName>
</protein>
<reference evidence="1" key="1">
    <citation type="submission" date="2019-08" db="EMBL/GenBank/DDBJ databases">
        <authorList>
            <person name="Kucharzyk K."/>
            <person name="Murdoch R.W."/>
            <person name="Higgins S."/>
            <person name="Loffler F."/>
        </authorList>
    </citation>
    <scope>NUCLEOTIDE SEQUENCE</scope>
</reference>
<evidence type="ECO:0000313" key="1">
    <source>
        <dbReference type="EMBL" id="MPM57640.1"/>
    </source>
</evidence>
<dbReference type="EMBL" id="VSSQ01016372">
    <property type="protein sequence ID" value="MPM57640.1"/>
    <property type="molecule type" value="Genomic_DNA"/>
</dbReference>
<name>A0A645AWU3_9ZZZZ</name>
<gene>
    <name evidence="1" type="ORF">SDC9_104463</name>
</gene>
<organism evidence="1">
    <name type="scientific">bioreactor metagenome</name>
    <dbReference type="NCBI Taxonomy" id="1076179"/>
    <lineage>
        <taxon>unclassified sequences</taxon>
        <taxon>metagenomes</taxon>
        <taxon>ecological metagenomes</taxon>
    </lineage>
</organism>